<dbReference type="EMBL" id="SOIZ01000210">
    <property type="protein sequence ID" value="TET62056.1"/>
    <property type="molecule type" value="Genomic_DNA"/>
</dbReference>
<proteinExistence type="predicted"/>
<evidence type="ECO:0000313" key="3">
    <source>
        <dbReference type="EMBL" id="TET62056.1"/>
    </source>
</evidence>
<comment type="caution">
    <text evidence="3">The sequence shown here is derived from an EMBL/GenBank/DDBJ whole genome shotgun (WGS) entry which is preliminary data.</text>
</comment>
<name>A0A523W4W6_UNCAE</name>
<evidence type="ECO:0000313" key="4">
    <source>
        <dbReference type="Proteomes" id="UP000319130"/>
    </source>
</evidence>
<dbReference type="InterPro" id="IPR032466">
    <property type="entry name" value="Metal_Hydrolase"/>
</dbReference>
<keyword evidence="1" id="KW-0456">Lyase</keyword>
<protein>
    <recommendedName>
        <fullName evidence="2">Amidohydrolase-related domain-containing protein</fullName>
    </recommendedName>
</protein>
<dbReference type="InterPro" id="IPR006680">
    <property type="entry name" value="Amidohydro-rel"/>
</dbReference>
<dbReference type="InterPro" id="IPR032465">
    <property type="entry name" value="ACMSD"/>
</dbReference>
<accession>A0A523W4W6</accession>
<dbReference type="PANTHER" id="PTHR21240">
    <property type="entry name" value="2-AMINO-3-CARBOXYLMUCONATE-6-SEMIALDEHYDE DECARBOXYLASE"/>
    <property type="match status" value="1"/>
</dbReference>
<dbReference type="AlphaFoldDB" id="A0A523W4W6"/>
<dbReference type="Proteomes" id="UP000319130">
    <property type="component" value="Unassembled WGS sequence"/>
</dbReference>
<dbReference type="GO" id="GO:0016787">
    <property type="term" value="F:hydrolase activity"/>
    <property type="evidence" value="ECO:0007669"/>
    <property type="project" value="InterPro"/>
</dbReference>
<dbReference type="Pfam" id="PF04909">
    <property type="entry name" value="Amidohydro_2"/>
    <property type="match status" value="1"/>
</dbReference>
<dbReference type="Gene3D" id="3.20.20.140">
    <property type="entry name" value="Metal-dependent hydrolases"/>
    <property type="match status" value="1"/>
</dbReference>
<feature type="domain" description="Amidohydrolase-related" evidence="2">
    <location>
        <begin position="46"/>
        <end position="252"/>
    </location>
</feature>
<dbReference type="GO" id="GO:0016831">
    <property type="term" value="F:carboxy-lyase activity"/>
    <property type="evidence" value="ECO:0007669"/>
    <property type="project" value="InterPro"/>
</dbReference>
<organism evidence="3 4">
    <name type="scientific">Aerophobetes bacterium</name>
    <dbReference type="NCBI Taxonomy" id="2030807"/>
    <lineage>
        <taxon>Bacteria</taxon>
        <taxon>Candidatus Aerophobota</taxon>
    </lineage>
</organism>
<evidence type="ECO:0000259" key="2">
    <source>
        <dbReference type="Pfam" id="PF04909"/>
    </source>
</evidence>
<reference evidence="3 4" key="1">
    <citation type="submission" date="2019-03" db="EMBL/GenBank/DDBJ databases">
        <title>Metabolic potential of uncultured bacteria and archaea associated with petroleum seepage in deep-sea sediments.</title>
        <authorList>
            <person name="Dong X."/>
            <person name="Hubert C."/>
        </authorList>
    </citation>
    <scope>NUCLEOTIDE SEQUENCE [LARGE SCALE GENOMIC DNA]</scope>
    <source>
        <strain evidence="3">E29_bin52</strain>
    </source>
</reference>
<evidence type="ECO:0000256" key="1">
    <source>
        <dbReference type="ARBA" id="ARBA00023239"/>
    </source>
</evidence>
<dbReference type="SUPFAM" id="SSF51556">
    <property type="entry name" value="Metallo-dependent hydrolases"/>
    <property type="match status" value="1"/>
</dbReference>
<gene>
    <name evidence="3" type="ORF">E3J48_04905</name>
</gene>
<sequence length="258" mass="29796">MIVDLHCHLLKEEGYLENLVREAKKLGLSKMCLNGLGELYDELGNEEVKEAFLKYPHLIIGFGHLRLGKDSVEKVDELRQAGFRGLKVINPTKNYDDKDFYPYYTQAEKHNMPILFHTGMVRRTDKDKSYDISCERMRPIYLDTIARAFPHLILIGAHLGGPWFREAADVLRFNPNVYFDITGSISGWARKTPDFFRNYLWWQGARDRIVFGSDVHFSQIKKIIANYQGVLEALKVDRATQNKIFGQTALGILNIKIK</sequence>